<dbReference type="AlphaFoldDB" id="A0A8H2VHB6"/>
<name>A0A8H2VHB6_9SACH</name>
<dbReference type="InterPro" id="IPR001611">
    <property type="entry name" value="Leu-rich_rpt"/>
</dbReference>
<protein>
    <submittedName>
        <fullName evidence="4">Similar to Saccharomyces cerevisiae YOR373W NUD1 Component of the spindle pole body outer plaque, required for exit from mitosis</fullName>
    </submittedName>
</protein>
<proteinExistence type="predicted"/>
<comment type="caution">
    <text evidence="4">The sequence shown here is derived from an EMBL/GenBank/DDBJ whole genome shotgun (WGS) entry which is preliminary data.</text>
</comment>
<sequence length="870" mass="97349">MGSVLNQPGMFAGMEYNNSDEIHTGSNLSQGDDDLSDSLGALSDELGSFHISQPTTYATNATTLDSKISKPLKAYQTNNSFSESAFISQFHDENDRDNDNVEYDSSVSPSSVLLNKDLSEDIVRLNNDDDDDYDRESIMEYGTVNRRAKQSTRGTTMEISPPQFIPYMKSHMKSTSPTHRLNFSYNNDNGGLPLSSEDLEDMVENEQEQEPAVLRKHKTGMKAREPESALIIKDIGELSGQMMNTFKKKNELQQSRIYHDETTSDSLYNDYNNGNKTTSNNNDDDEGVNEFTNSSMFEDEDPALAAKQVYNNLLRTQGSRFDMKRNITNRTISTRGSSVSGTSHNNNKELNLITPSSIGYRFKHSKGIWVPEDEFQNVSSSQMADTTATTTTNTSKMNHSSTKNTTSTFTMEEEEGTQDVIRDNIANSTTPLDPPRVDQETLLKSVFSQNNSNMVVNSPKQETLNNATRLSDIPEISFSSSKQQAVSLLMSALQSTVPHSTDWKQVHDLKILHQRTLRSVVGLGTYTPNLIKLNLSHNKIGNVEGLPITLKELCLRDNEINDTFCTFTDNNRLHTLDLSHNLLSRNLQILKSSHNLLTVNVSHNNIVSLAELGDSMIRSLDVSYNMLNGIIDFEKIVLQNDNRLGGWLTLESLDLSGNPKITELRHIEKLPCLKVLRVNDVPNLMITHTQSSSLQELEILCSYNGAEEDNKHTDLDLEGFPYLKVISLDGERRLNSAMPSTLRSVTIMGNHNRDYDNKRFGDTLSKIPRDISSLNIIDTFQMDPLSLFEPTYFRGLQQLSIKGCGIGSAYALLSRLPCSQTLQILNVSDTPLVKRKIKAVVSSIEGRNEFKKQLTGLVHSTCPALQQLIL</sequence>
<keyword evidence="1" id="KW-0433">Leucine-rich repeat</keyword>
<reference evidence="4 5" key="1">
    <citation type="submission" date="2020-05" db="EMBL/GenBank/DDBJ databases">
        <authorList>
            <person name="Casaregola S."/>
            <person name="Devillers H."/>
            <person name="Grondin C."/>
        </authorList>
    </citation>
    <scope>NUCLEOTIDE SEQUENCE [LARGE SCALE GENOMIC DNA]</scope>
    <source>
        <strain evidence="4 5">CLIB 1767</strain>
    </source>
</reference>
<dbReference type="GeneID" id="64858493"/>
<dbReference type="PROSITE" id="PS51450">
    <property type="entry name" value="LRR"/>
    <property type="match status" value="2"/>
</dbReference>
<feature type="compositionally biased region" description="Low complexity" evidence="3">
    <location>
        <begin position="269"/>
        <end position="281"/>
    </location>
</feature>
<dbReference type="Gene3D" id="3.80.10.10">
    <property type="entry name" value="Ribonuclease Inhibitor"/>
    <property type="match status" value="2"/>
</dbReference>
<dbReference type="SUPFAM" id="SSF52058">
    <property type="entry name" value="L domain-like"/>
    <property type="match status" value="1"/>
</dbReference>
<gene>
    <name evidence="4" type="ORF">KABA2_06S05654</name>
</gene>
<keyword evidence="2" id="KW-0677">Repeat</keyword>
<dbReference type="PANTHER" id="PTHR47566">
    <property type="match status" value="1"/>
</dbReference>
<dbReference type="OrthoDB" id="4065985at2759"/>
<dbReference type="GO" id="GO:0035591">
    <property type="term" value="F:signaling adaptor activity"/>
    <property type="evidence" value="ECO:0007669"/>
    <property type="project" value="TreeGrafter"/>
</dbReference>
<dbReference type="EMBL" id="CAEFZW010000006">
    <property type="protein sequence ID" value="CAB4255450.1"/>
    <property type="molecule type" value="Genomic_DNA"/>
</dbReference>
<feature type="region of interest" description="Disordered" evidence="3">
    <location>
        <begin position="388"/>
        <end position="412"/>
    </location>
</feature>
<evidence type="ECO:0000313" key="4">
    <source>
        <dbReference type="EMBL" id="CAB4255450.1"/>
    </source>
</evidence>
<organism evidence="4 5">
    <name type="scientific">Maudiozyma barnettii</name>
    <dbReference type="NCBI Taxonomy" id="61262"/>
    <lineage>
        <taxon>Eukaryota</taxon>
        <taxon>Fungi</taxon>
        <taxon>Dikarya</taxon>
        <taxon>Ascomycota</taxon>
        <taxon>Saccharomycotina</taxon>
        <taxon>Saccharomycetes</taxon>
        <taxon>Saccharomycetales</taxon>
        <taxon>Saccharomycetaceae</taxon>
        <taxon>Maudiozyma</taxon>
    </lineage>
</organism>
<feature type="compositionally biased region" description="Low complexity" evidence="3">
    <location>
        <begin position="388"/>
        <end position="410"/>
    </location>
</feature>
<evidence type="ECO:0000256" key="1">
    <source>
        <dbReference type="ARBA" id="ARBA00022614"/>
    </source>
</evidence>
<keyword evidence="5" id="KW-1185">Reference proteome</keyword>
<evidence type="ECO:0000256" key="2">
    <source>
        <dbReference type="ARBA" id="ARBA00022737"/>
    </source>
</evidence>
<accession>A0A8H2VHB6</accession>
<dbReference type="RefSeq" id="XP_041407294.1">
    <property type="nucleotide sequence ID" value="XM_041551360.1"/>
</dbReference>
<feature type="region of interest" description="Disordered" evidence="3">
    <location>
        <begin position="263"/>
        <end position="287"/>
    </location>
</feature>
<evidence type="ECO:0000256" key="3">
    <source>
        <dbReference type="SAM" id="MobiDB-lite"/>
    </source>
</evidence>
<dbReference type="InterPro" id="IPR052574">
    <property type="entry name" value="CDIRP"/>
</dbReference>
<dbReference type="Proteomes" id="UP000644660">
    <property type="component" value="Unassembled WGS sequence"/>
</dbReference>
<evidence type="ECO:0000313" key="5">
    <source>
        <dbReference type="Proteomes" id="UP000644660"/>
    </source>
</evidence>
<dbReference type="InterPro" id="IPR032675">
    <property type="entry name" value="LRR_dom_sf"/>
</dbReference>
<dbReference type="PANTHER" id="PTHR47566:SF1">
    <property type="entry name" value="PROTEIN NUD1"/>
    <property type="match status" value="1"/>
</dbReference>